<dbReference type="AlphaFoldDB" id="A0A951QIW9"/>
<organism evidence="1 2">
    <name type="scientific">Cyanomargarita calcarea GSE-NOS-MK-12-04C</name>
    <dbReference type="NCBI Taxonomy" id="2839659"/>
    <lineage>
        <taxon>Bacteria</taxon>
        <taxon>Bacillati</taxon>
        <taxon>Cyanobacteriota</taxon>
        <taxon>Cyanophyceae</taxon>
        <taxon>Nostocales</taxon>
        <taxon>Cyanomargaritaceae</taxon>
        <taxon>Cyanomargarita</taxon>
    </lineage>
</organism>
<dbReference type="EMBL" id="JAHHGZ010000003">
    <property type="protein sequence ID" value="MBW4666498.1"/>
    <property type="molecule type" value="Genomic_DNA"/>
</dbReference>
<comment type="caution">
    <text evidence="1">The sequence shown here is derived from an EMBL/GenBank/DDBJ whole genome shotgun (WGS) entry which is preliminary data.</text>
</comment>
<evidence type="ECO:0000313" key="1">
    <source>
        <dbReference type="EMBL" id="MBW4666498.1"/>
    </source>
</evidence>
<dbReference type="Proteomes" id="UP000729701">
    <property type="component" value="Unassembled WGS sequence"/>
</dbReference>
<reference evidence="1" key="1">
    <citation type="submission" date="2021-05" db="EMBL/GenBank/DDBJ databases">
        <authorList>
            <person name="Pietrasiak N."/>
            <person name="Ward R."/>
            <person name="Stajich J.E."/>
            <person name="Kurbessoian T."/>
        </authorList>
    </citation>
    <scope>NUCLEOTIDE SEQUENCE</scope>
    <source>
        <strain evidence="1">GSE-NOS-MK-12-04C</strain>
    </source>
</reference>
<proteinExistence type="predicted"/>
<accession>A0A951QIW9</accession>
<evidence type="ECO:0008006" key="3">
    <source>
        <dbReference type="Google" id="ProtNLM"/>
    </source>
</evidence>
<gene>
    <name evidence="1" type="ORF">KME60_03380</name>
</gene>
<protein>
    <recommendedName>
        <fullName evidence="3">Tail tube protein</fullName>
    </recommendedName>
</protein>
<name>A0A951QIW9_9CYAN</name>
<sequence>MAVNAIPLSDGKFELEGLSEVVFDKCSAIVEKPVFGDAYFNPNTGRNSKLVGQIEYEDITIMAILDKAQKTKLNAFKKQWQAKPSGITATHILGGITTHLTGVRYGGSTFGEFDKLSNSASKIAITLTFEGIREI</sequence>
<reference evidence="1" key="2">
    <citation type="journal article" date="2022" name="Microbiol. Resour. Announc.">
        <title>Metagenome Sequencing to Explore Phylogenomics of Terrestrial Cyanobacteria.</title>
        <authorList>
            <person name="Ward R.D."/>
            <person name="Stajich J.E."/>
            <person name="Johansen J.R."/>
            <person name="Huntemann M."/>
            <person name="Clum A."/>
            <person name="Foster B."/>
            <person name="Foster B."/>
            <person name="Roux S."/>
            <person name="Palaniappan K."/>
            <person name="Varghese N."/>
            <person name="Mukherjee S."/>
            <person name="Reddy T.B.K."/>
            <person name="Daum C."/>
            <person name="Copeland A."/>
            <person name="Chen I.A."/>
            <person name="Ivanova N.N."/>
            <person name="Kyrpides N.C."/>
            <person name="Shapiro N."/>
            <person name="Eloe-Fadrosh E.A."/>
            <person name="Pietrasiak N."/>
        </authorList>
    </citation>
    <scope>NUCLEOTIDE SEQUENCE</scope>
    <source>
        <strain evidence="1">GSE-NOS-MK-12-04C</strain>
    </source>
</reference>
<evidence type="ECO:0000313" key="2">
    <source>
        <dbReference type="Proteomes" id="UP000729701"/>
    </source>
</evidence>